<feature type="region of interest" description="Disordered" evidence="7">
    <location>
        <begin position="1"/>
        <end position="44"/>
    </location>
</feature>
<sequence>MACEQFNKVASSGDQSGDHIRSPAIETTNEGDGDAPPPPHITAALGPMFTYNQTRDMSAMVTALTHVVSGKSQSSCELGLFGASHEFTSGSMVEFGGGGGGGDDDGGDGGSRIYTSNSQSSSANLSSSPVSWTAQKRGREEETSVNQFLQPQKQLQRVDYGGGFGDSRTAESSDFTPAASETTGIFSTTAPAVEARSSEEAREVRKYRGVRQRPWGKWAAEIRDPHKAARVWLGTFETAEAAARAYDEAALKYRGNRAKLNFPEAVTLITPPQLPPPPPSRLPVSAPATNIFSVAPPPRPPELYQTTQHFLDSNSASDYLAYSQLLLDRGNFQVQQPPDLLQQMFQSSTLASLHTQSFGSLSSPTPFPYQQQSYDQQNALFLPPASQTQDGPSDFHLPPWTGSANFPPP</sequence>
<evidence type="ECO:0000259" key="8">
    <source>
        <dbReference type="PROSITE" id="PS51032"/>
    </source>
</evidence>
<dbReference type="CDD" id="cd00018">
    <property type="entry name" value="AP2"/>
    <property type="match status" value="1"/>
</dbReference>
<dbReference type="FunFam" id="3.30.730.10:FF:000001">
    <property type="entry name" value="Ethylene-responsive transcription factor 2"/>
    <property type="match status" value="1"/>
</dbReference>
<evidence type="ECO:0000256" key="1">
    <source>
        <dbReference type="ARBA" id="ARBA00004123"/>
    </source>
</evidence>
<feature type="compositionally biased region" description="Low complexity" evidence="7">
    <location>
        <begin position="116"/>
        <end position="131"/>
    </location>
</feature>
<evidence type="ECO:0000256" key="7">
    <source>
        <dbReference type="SAM" id="MobiDB-lite"/>
    </source>
</evidence>
<dbReference type="Proteomes" id="UP001237642">
    <property type="component" value="Unassembled WGS sequence"/>
</dbReference>
<evidence type="ECO:0000256" key="6">
    <source>
        <dbReference type="ARBA" id="ARBA00023242"/>
    </source>
</evidence>
<evidence type="ECO:0000256" key="4">
    <source>
        <dbReference type="ARBA" id="ARBA00023125"/>
    </source>
</evidence>
<feature type="region of interest" description="Disordered" evidence="7">
    <location>
        <begin position="95"/>
        <end position="147"/>
    </location>
</feature>
<evidence type="ECO:0000256" key="2">
    <source>
        <dbReference type="ARBA" id="ARBA00022821"/>
    </source>
</evidence>
<feature type="compositionally biased region" description="Polar residues" evidence="7">
    <location>
        <begin position="361"/>
        <end position="391"/>
    </location>
</feature>
<keyword evidence="6" id="KW-0539">Nucleus</keyword>
<evidence type="ECO:0000313" key="9">
    <source>
        <dbReference type="EMBL" id="KAK1403969.1"/>
    </source>
</evidence>
<dbReference type="GO" id="GO:0009873">
    <property type="term" value="P:ethylene-activated signaling pathway"/>
    <property type="evidence" value="ECO:0007669"/>
    <property type="project" value="InterPro"/>
</dbReference>
<feature type="domain" description="AP2/ERF" evidence="8">
    <location>
        <begin position="206"/>
        <end position="263"/>
    </location>
</feature>
<dbReference type="GO" id="GO:0006952">
    <property type="term" value="P:defense response"/>
    <property type="evidence" value="ECO:0007669"/>
    <property type="project" value="UniProtKB-KW"/>
</dbReference>
<protein>
    <submittedName>
        <fullName evidence="9">Cold-responsive element-binding factor 3</fullName>
    </submittedName>
</protein>
<dbReference type="SUPFAM" id="SSF54171">
    <property type="entry name" value="DNA-binding domain"/>
    <property type="match status" value="1"/>
</dbReference>
<evidence type="ECO:0000256" key="3">
    <source>
        <dbReference type="ARBA" id="ARBA00023015"/>
    </source>
</evidence>
<reference evidence="9" key="1">
    <citation type="submission" date="2023-02" db="EMBL/GenBank/DDBJ databases">
        <title>Genome of toxic invasive species Heracleum sosnowskyi carries increased number of genes despite the absence of recent whole-genome duplications.</title>
        <authorList>
            <person name="Schelkunov M."/>
            <person name="Shtratnikova V."/>
            <person name="Makarenko M."/>
            <person name="Klepikova A."/>
            <person name="Omelchenko D."/>
            <person name="Novikova G."/>
            <person name="Obukhova E."/>
            <person name="Bogdanov V."/>
            <person name="Penin A."/>
            <person name="Logacheva M."/>
        </authorList>
    </citation>
    <scope>NUCLEOTIDE SEQUENCE</scope>
    <source>
        <strain evidence="9">Hsosn_3</strain>
        <tissue evidence="9">Leaf</tissue>
    </source>
</reference>
<comment type="subcellular location">
    <subcellularLocation>
        <location evidence="1">Nucleus</location>
    </subcellularLocation>
</comment>
<organism evidence="9 10">
    <name type="scientific">Heracleum sosnowskyi</name>
    <dbReference type="NCBI Taxonomy" id="360622"/>
    <lineage>
        <taxon>Eukaryota</taxon>
        <taxon>Viridiplantae</taxon>
        <taxon>Streptophyta</taxon>
        <taxon>Embryophyta</taxon>
        <taxon>Tracheophyta</taxon>
        <taxon>Spermatophyta</taxon>
        <taxon>Magnoliopsida</taxon>
        <taxon>eudicotyledons</taxon>
        <taxon>Gunneridae</taxon>
        <taxon>Pentapetalae</taxon>
        <taxon>asterids</taxon>
        <taxon>campanulids</taxon>
        <taxon>Apiales</taxon>
        <taxon>Apiaceae</taxon>
        <taxon>Apioideae</taxon>
        <taxon>apioid superclade</taxon>
        <taxon>Tordylieae</taxon>
        <taxon>Tordyliinae</taxon>
        <taxon>Heracleum</taxon>
    </lineage>
</organism>
<comment type="caution">
    <text evidence="9">The sequence shown here is derived from an EMBL/GenBank/DDBJ whole genome shotgun (WGS) entry which is preliminary data.</text>
</comment>
<dbReference type="EMBL" id="JAUIZM010000001">
    <property type="protein sequence ID" value="KAK1403969.1"/>
    <property type="molecule type" value="Genomic_DNA"/>
</dbReference>
<accession>A0AAD8NBT3</accession>
<dbReference type="GO" id="GO:0005634">
    <property type="term" value="C:nucleus"/>
    <property type="evidence" value="ECO:0007669"/>
    <property type="project" value="UniProtKB-SubCell"/>
</dbReference>
<dbReference type="PRINTS" id="PR00367">
    <property type="entry name" value="ETHRSPELEMNT"/>
</dbReference>
<dbReference type="AlphaFoldDB" id="A0AAD8NBT3"/>
<evidence type="ECO:0000256" key="5">
    <source>
        <dbReference type="ARBA" id="ARBA00023163"/>
    </source>
</evidence>
<dbReference type="Gene3D" id="3.30.730.10">
    <property type="entry name" value="AP2/ERF domain"/>
    <property type="match status" value="1"/>
</dbReference>
<dbReference type="InterPro" id="IPR001471">
    <property type="entry name" value="AP2/ERF_dom"/>
</dbReference>
<keyword evidence="10" id="KW-1185">Reference proteome</keyword>
<gene>
    <name evidence="9" type="ORF">POM88_003574</name>
</gene>
<dbReference type="SMART" id="SM00380">
    <property type="entry name" value="AP2"/>
    <property type="match status" value="1"/>
</dbReference>
<feature type="region of interest" description="Disordered" evidence="7">
    <location>
        <begin position="361"/>
        <end position="409"/>
    </location>
</feature>
<dbReference type="Pfam" id="PF00847">
    <property type="entry name" value="AP2"/>
    <property type="match status" value="1"/>
</dbReference>
<dbReference type="PANTHER" id="PTHR31190">
    <property type="entry name" value="DNA-BINDING DOMAIN"/>
    <property type="match status" value="1"/>
</dbReference>
<evidence type="ECO:0000313" key="10">
    <source>
        <dbReference type="Proteomes" id="UP001237642"/>
    </source>
</evidence>
<proteinExistence type="predicted"/>
<dbReference type="InterPro" id="IPR044808">
    <property type="entry name" value="ERF_plant"/>
</dbReference>
<dbReference type="InterPro" id="IPR036955">
    <property type="entry name" value="AP2/ERF_dom_sf"/>
</dbReference>
<dbReference type="GO" id="GO:0003677">
    <property type="term" value="F:DNA binding"/>
    <property type="evidence" value="ECO:0007669"/>
    <property type="project" value="UniProtKB-KW"/>
</dbReference>
<dbReference type="InterPro" id="IPR016177">
    <property type="entry name" value="DNA-bd_dom_sf"/>
</dbReference>
<keyword evidence="4" id="KW-0238">DNA-binding</keyword>
<keyword evidence="3" id="KW-0805">Transcription regulation</keyword>
<dbReference type="GO" id="GO:0003700">
    <property type="term" value="F:DNA-binding transcription factor activity"/>
    <property type="evidence" value="ECO:0007669"/>
    <property type="project" value="InterPro"/>
</dbReference>
<dbReference type="PANTHER" id="PTHR31190:SF421">
    <property type="entry name" value="ETHYLENE-RESPONSIVE TRANSCRIPTION FACTOR ERF110"/>
    <property type="match status" value="1"/>
</dbReference>
<keyword evidence="2" id="KW-0611">Plant defense</keyword>
<name>A0AAD8NBT3_9APIA</name>
<keyword evidence="5" id="KW-0804">Transcription</keyword>
<reference evidence="9" key="2">
    <citation type="submission" date="2023-05" db="EMBL/GenBank/DDBJ databases">
        <authorList>
            <person name="Schelkunov M.I."/>
        </authorList>
    </citation>
    <scope>NUCLEOTIDE SEQUENCE</scope>
    <source>
        <strain evidence="9">Hsosn_3</strain>
        <tissue evidence="9">Leaf</tissue>
    </source>
</reference>
<dbReference type="PROSITE" id="PS51032">
    <property type="entry name" value="AP2_ERF"/>
    <property type="match status" value="1"/>
</dbReference>